<keyword evidence="4" id="KW-1133">Transmembrane helix</keyword>
<comment type="caution">
    <text evidence="8">The sequence shown here is derived from an EMBL/GenBank/DDBJ whole genome shotgun (WGS) entry which is preliminary data.</text>
</comment>
<dbReference type="GO" id="GO:0016020">
    <property type="term" value="C:membrane"/>
    <property type="evidence" value="ECO:0007669"/>
    <property type="project" value="UniProtKB-SubCell"/>
</dbReference>
<protein>
    <recommendedName>
        <fullName evidence="2">Delta(24)-sterol reductase</fullName>
        <ecNumber evidence="2">1.3.1.72</ecNumber>
    </recommendedName>
</protein>
<evidence type="ECO:0000313" key="9">
    <source>
        <dbReference type="Proteomes" id="UP000664169"/>
    </source>
</evidence>
<dbReference type="GO" id="GO:0008202">
    <property type="term" value="P:steroid metabolic process"/>
    <property type="evidence" value="ECO:0007669"/>
    <property type="project" value="TreeGrafter"/>
</dbReference>
<keyword evidence="6" id="KW-0472">Membrane</keyword>
<comment type="subcellular location">
    <subcellularLocation>
        <location evidence="1">Membrane</location>
        <topology evidence="1">Single-pass membrane protein</topology>
    </subcellularLocation>
</comment>
<dbReference type="InterPro" id="IPR006094">
    <property type="entry name" value="Oxid_FAD_bind_N"/>
</dbReference>
<dbReference type="Pfam" id="PF01565">
    <property type="entry name" value="FAD_binding_4"/>
    <property type="match status" value="1"/>
</dbReference>
<dbReference type="PANTHER" id="PTHR10801">
    <property type="entry name" value="24-DEHYDROCHOLESTEROL REDUCTASE"/>
    <property type="match status" value="1"/>
</dbReference>
<keyword evidence="5" id="KW-0560">Oxidoreductase</keyword>
<dbReference type="InterPro" id="IPR016166">
    <property type="entry name" value="FAD-bd_PCMH"/>
</dbReference>
<dbReference type="OrthoDB" id="415825at2759"/>
<dbReference type="GO" id="GO:0050614">
    <property type="term" value="F:Delta24-sterol reductase activity"/>
    <property type="evidence" value="ECO:0007669"/>
    <property type="project" value="UniProtKB-EC"/>
</dbReference>
<dbReference type="PROSITE" id="PS51387">
    <property type="entry name" value="FAD_PCMH"/>
    <property type="match status" value="1"/>
</dbReference>
<evidence type="ECO:0000256" key="3">
    <source>
        <dbReference type="ARBA" id="ARBA00022692"/>
    </source>
</evidence>
<evidence type="ECO:0000256" key="5">
    <source>
        <dbReference type="ARBA" id="ARBA00023002"/>
    </source>
</evidence>
<evidence type="ECO:0000256" key="6">
    <source>
        <dbReference type="ARBA" id="ARBA00023136"/>
    </source>
</evidence>
<evidence type="ECO:0000259" key="7">
    <source>
        <dbReference type="PROSITE" id="PS51387"/>
    </source>
</evidence>
<proteinExistence type="predicted"/>
<name>A0A8H3IXR5_9LECA</name>
<dbReference type="FunFam" id="3.30.465.10:FF:000031">
    <property type="entry name" value="FAD binding domain protein"/>
    <property type="match status" value="1"/>
</dbReference>
<feature type="domain" description="FAD-binding PCMH-type" evidence="7">
    <location>
        <begin position="1"/>
        <end position="167"/>
    </location>
</feature>
<dbReference type="AlphaFoldDB" id="A0A8H3IXR5"/>
<dbReference type="PANTHER" id="PTHR10801:SF0">
    <property type="entry name" value="DELTA(24)-STEROL REDUCTASE"/>
    <property type="match status" value="1"/>
</dbReference>
<reference evidence="8" key="1">
    <citation type="submission" date="2021-03" db="EMBL/GenBank/DDBJ databases">
        <authorList>
            <person name="Tagirdzhanova G."/>
        </authorList>
    </citation>
    <scope>NUCLEOTIDE SEQUENCE</scope>
</reference>
<dbReference type="InterPro" id="IPR036318">
    <property type="entry name" value="FAD-bd_PCMH-like_sf"/>
</dbReference>
<keyword evidence="3" id="KW-0812">Transmembrane</keyword>
<dbReference type="Gene3D" id="3.30.465.10">
    <property type="match status" value="1"/>
</dbReference>
<evidence type="ECO:0000256" key="4">
    <source>
        <dbReference type="ARBA" id="ARBA00022989"/>
    </source>
</evidence>
<dbReference type="GO" id="GO:0000246">
    <property type="term" value="F:Delta24(24-1) sterol reductase activity"/>
    <property type="evidence" value="ECO:0007669"/>
    <property type="project" value="TreeGrafter"/>
</dbReference>
<dbReference type="GO" id="GO:0071949">
    <property type="term" value="F:FAD binding"/>
    <property type="evidence" value="ECO:0007669"/>
    <property type="project" value="InterPro"/>
</dbReference>
<evidence type="ECO:0000313" key="8">
    <source>
        <dbReference type="EMBL" id="CAF9931389.1"/>
    </source>
</evidence>
<dbReference type="Proteomes" id="UP000664169">
    <property type="component" value="Unassembled WGS sequence"/>
</dbReference>
<dbReference type="InterPro" id="IPR040165">
    <property type="entry name" value="Diminuto-like"/>
</dbReference>
<dbReference type="InterPro" id="IPR016169">
    <property type="entry name" value="FAD-bd_PCMH_sub2"/>
</dbReference>
<keyword evidence="9" id="KW-1185">Reference proteome</keyword>
<accession>A0A8H3IXR5</accession>
<organism evidence="8 9">
    <name type="scientific">Gomphillus americanus</name>
    <dbReference type="NCBI Taxonomy" id="1940652"/>
    <lineage>
        <taxon>Eukaryota</taxon>
        <taxon>Fungi</taxon>
        <taxon>Dikarya</taxon>
        <taxon>Ascomycota</taxon>
        <taxon>Pezizomycotina</taxon>
        <taxon>Lecanoromycetes</taxon>
        <taxon>OSLEUM clade</taxon>
        <taxon>Ostropomycetidae</taxon>
        <taxon>Ostropales</taxon>
        <taxon>Graphidaceae</taxon>
        <taxon>Gomphilloideae</taxon>
        <taxon>Gomphillus</taxon>
    </lineage>
</organism>
<dbReference type="SUPFAM" id="SSF56176">
    <property type="entry name" value="FAD-binding/transporter-associated domain-like"/>
    <property type="match status" value="1"/>
</dbReference>
<gene>
    <name evidence="8" type="ORF">GOMPHAMPRED_005908</name>
</gene>
<dbReference type="GO" id="GO:0005737">
    <property type="term" value="C:cytoplasm"/>
    <property type="evidence" value="ECO:0007669"/>
    <property type="project" value="TreeGrafter"/>
</dbReference>
<evidence type="ECO:0000256" key="1">
    <source>
        <dbReference type="ARBA" id="ARBA00004167"/>
    </source>
</evidence>
<evidence type="ECO:0000256" key="2">
    <source>
        <dbReference type="ARBA" id="ARBA00012405"/>
    </source>
</evidence>
<sequence length="514" mass="58552">MDAHDAAVASVAARIEEFYHDKIPFRVYHGSTNSTHKSIRTQHNVVDTSGLNHVLAVDVSKKTIVVEPNVPMDTLVEATLEYNLVPLVVMEFPGITCGGGFSGTSGESSSFRYGLFDATVNWIEIVLANGKITRASKTHQPDLFWGAASAFGTLGIITSLEINLKEAKRYVALTYYHLSNISRTVSFLQDRVHKNADDYLDAITYAKDSTIVCIGRLTDDLPKNIQPRQLRRARDPWFFVHVDRVRKRIPEDGDPSSTLTDYIPLTDYLFRYDRGAFWTGKYAYKYFITPFNRITRFILDPFMQTRVMYRAMHKSGMVDYYMIQDVAVPYNEAEDFVAWLETQFGLYPLWLCPLRTSRESSNSAHGILSEFGHPGAPPMLNIGIWGPLSFNRKQAIAQNRKLEQHLTDIGGKKWMYAQGYYTPAEFWKVHDLNSYSSLRSKYHAEYLPNVYDKVNVNVAAEEATSKASLTAILLTLFWSIWPIRGLYGVFWTLFAQDYLLNRTSGAVLQRVKSQ</sequence>
<dbReference type="EC" id="1.3.1.72" evidence="2"/>
<dbReference type="EMBL" id="CAJPDQ010000038">
    <property type="protein sequence ID" value="CAF9931389.1"/>
    <property type="molecule type" value="Genomic_DNA"/>
</dbReference>